<feature type="transmembrane region" description="Helical" evidence="4">
    <location>
        <begin position="287"/>
        <end position="312"/>
    </location>
</feature>
<dbReference type="EMBL" id="MU857025">
    <property type="protein sequence ID" value="KAK4151252.1"/>
    <property type="molecule type" value="Genomic_DNA"/>
</dbReference>
<feature type="transmembrane region" description="Helical" evidence="4">
    <location>
        <begin position="122"/>
        <end position="140"/>
    </location>
</feature>
<dbReference type="InterPro" id="IPR050327">
    <property type="entry name" value="Proton-linked_MCT"/>
</dbReference>
<feature type="transmembrane region" description="Helical" evidence="4">
    <location>
        <begin position="344"/>
        <end position="363"/>
    </location>
</feature>
<dbReference type="PANTHER" id="PTHR11360">
    <property type="entry name" value="MONOCARBOXYLATE TRANSPORTER"/>
    <property type="match status" value="1"/>
</dbReference>
<dbReference type="Pfam" id="PF07690">
    <property type="entry name" value="MFS_1"/>
    <property type="match status" value="1"/>
</dbReference>
<reference evidence="5" key="2">
    <citation type="submission" date="2023-05" db="EMBL/GenBank/DDBJ databases">
        <authorList>
            <consortium name="Lawrence Berkeley National Laboratory"/>
            <person name="Steindorff A."/>
            <person name="Hensen N."/>
            <person name="Bonometti L."/>
            <person name="Westerberg I."/>
            <person name="Brannstrom I.O."/>
            <person name="Guillou S."/>
            <person name="Cros-Aarteil S."/>
            <person name="Calhoun S."/>
            <person name="Haridas S."/>
            <person name="Kuo A."/>
            <person name="Mondo S."/>
            <person name="Pangilinan J."/>
            <person name="Riley R."/>
            <person name="Labutti K."/>
            <person name="Andreopoulos B."/>
            <person name="Lipzen A."/>
            <person name="Chen C."/>
            <person name="Yanf M."/>
            <person name="Daum C."/>
            <person name="Ng V."/>
            <person name="Clum A."/>
            <person name="Ohm R."/>
            <person name="Martin F."/>
            <person name="Silar P."/>
            <person name="Natvig D."/>
            <person name="Lalanne C."/>
            <person name="Gautier V."/>
            <person name="Ament-Velasquez S.L."/>
            <person name="Kruys A."/>
            <person name="Hutchinson M.I."/>
            <person name="Powell A.J."/>
            <person name="Barry K."/>
            <person name="Miller A.N."/>
            <person name="Grigoriev I.V."/>
            <person name="Debuchy R."/>
            <person name="Gladieux P."/>
            <person name="Thoren M.H."/>
            <person name="Johannesson H."/>
        </authorList>
    </citation>
    <scope>NUCLEOTIDE SEQUENCE</scope>
    <source>
        <strain evidence="5">CBS 538.74</strain>
    </source>
</reference>
<dbReference type="Proteomes" id="UP001302745">
    <property type="component" value="Unassembled WGS sequence"/>
</dbReference>
<dbReference type="AlphaFoldDB" id="A0AAN6ZUC7"/>
<accession>A0AAN6ZUC7</accession>
<comment type="caution">
    <text evidence="5">The sequence shown here is derived from an EMBL/GenBank/DDBJ whole genome shotgun (WGS) entry which is preliminary data.</text>
</comment>
<dbReference type="SUPFAM" id="SSF103473">
    <property type="entry name" value="MFS general substrate transporter"/>
    <property type="match status" value="1"/>
</dbReference>
<dbReference type="PANTHER" id="PTHR11360:SF287">
    <property type="entry name" value="MFS MONOCARBOXYLATE TRANSPORTER"/>
    <property type="match status" value="1"/>
</dbReference>
<evidence type="ECO:0000256" key="3">
    <source>
        <dbReference type="SAM" id="MobiDB-lite"/>
    </source>
</evidence>
<keyword evidence="4" id="KW-0472">Membrane</keyword>
<dbReference type="InterPro" id="IPR036259">
    <property type="entry name" value="MFS_trans_sf"/>
</dbReference>
<dbReference type="GO" id="GO:0022857">
    <property type="term" value="F:transmembrane transporter activity"/>
    <property type="evidence" value="ECO:0007669"/>
    <property type="project" value="InterPro"/>
</dbReference>
<dbReference type="InterPro" id="IPR011701">
    <property type="entry name" value="MFS"/>
</dbReference>
<feature type="transmembrane region" description="Helical" evidence="4">
    <location>
        <begin position="431"/>
        <end position="452"/>
    </location>
</feature>
<keyword evidence="4" id="KW-0812">Transmembrane</keyword>
<gene>
    <name evidence="5" type="ORF">C8A00DRAFT_36111</name>
</gene>
<proteinExistence type="inferred from homology"/>
<keyword evidence="4" id="KW-1133">Transmembrane helix</keyword>
<evidence type="ECO:0000256" key="2">
    <source>
        <dbReference type="ARBA" id="ARBA00006727"/>
    </source>
</evidence>
<keyword evidence="6" id="KW-1185">Reference proteome</keyword>
<feature type="compositionally biased region" description="Basic and acidic residues" evidence="3">
    <location>
        <begin position="24"/>
        <end position="34"/>
    </location>
</feature>
<evidence type="ECO:0000256" key="4">
    <source>
        <dbReference type="SAM" id="Phobius"/>
    </source>
</evidence>
<feature type="transmembrane region" description="Helical" evidence="4">
    <location>
        <begin position="180"/>
        <end position="201"/>
    </location>
</feature>
<feature type="transmembrane region" description="Helical" evidence="4">
    <location>
        <begin position="49"/>
        <end position="77"/>
    </location>
</feature>
<feature type="transmembrane region" description="Helical" evidence="4">
    <location>
        <begin position="146"/>
        <end position="168"/>
    </location>
</feature>
<feature type="region of interest" description="Disordered" evidence="3">
    <location>
        <begin position="1"/>
        <end position="40"/>
    </location>
</feature>
<organism evidence="5 6">
    <name type="scientific">Chaetomidium leptoderma</name>
    <dbReference type="NCBI Taxonomy" id="669021"/>
    <lineage>
        <taxon>Eukaryota</taxon>
        <taxon>Fungi</taxon>
        <taxon>Dikarya</taxon>
        <taxon>Ascomycota</taxon>
        <taxon>Pezizomycotina</taxon>
        <taxon>Sordariomycetes</taxon>
        <taxon>Sordariomycetidae</taxon>
        <taxon>Sordariales</taxon>
        <taxon>Chaetomiaceae</taxon>
        <taxon>Chaetomidium</taxon>
    </lineage>
</organism>
<feature type="transmembrane region" description="Helical" evidence="4">
    <location>
        <begin position="213"/>
        <end position="233"/>
    </location>
</feature>
<feature type="transmembrane region" description="Helical" evidence="4">
    <location>
        <begin position="89"/>
        <end position="110"/>
    </location>
</feature>
<feature type="compositionally biased region" description="Polar residues" evidence="3">
    <location>
        <begin position="1"/>
        <end position="22"/>
    </location>
</feature>
<feature type="transmembrane region" description="Helical" evidence="4">
    <location>
        <begin position="254"/>
        <end position="275"/>
    </location>
</feature>
<comment type="subcellular location">
    <subcellularLocation>
        <location evidence="1">Membrane</location>
        <topology evidence="1">Multi-pass membrane protein</topology>
    </subcellularLocation>
</comment>
<evidence type="ECO:0000313" key="5">
    <source>
        <dbReference type="EMBL" id="KAK4151252.1"/>
    </source>
</evidence>
<protein>
    <submittedName>
        <fullName evidence="5">Monocarboxylate transporter 10</fullName>
    </submittedName>
</protein>
<name>A0AAN6ZUC7_9PEZI</name>
<comment type="similarity">
    <text evidence="2">Belongs to the major facilitator superfamily. Monocarboxylate porter (TC 2.A.1.13) family.</text>
</comment>
<dbReference type="GO" id="GO:0016020">
    <property type="term" value="C:membrane"/>
    <property type="evidence" value="ECO:0007669"/>
    <property type="project" value="UniProtKB-SubCell"/>
</dbReference>
<evidence type="ECO:0000313" key="6">
    <source>
        <dbReference type="Proteomes" id="UP001302745"/>
    </source>
</evidence>
<sequence length="458" mass="49296">MGSETGTTTAIELQSFNDSPRATSPERRVEDGNGHEMASLPPVDGGKDAWLFLAACFMIEGLVWGFGYCFGVFQNYYSTHEPFAGASNIPAIGTCALGIMYLDTPLVMYFHRRFPHQARYSTILGLLIMCLALALSSFSTTVTHLVITQGILYAIGGSIAYSSCIVYLEEWFVARRGLAFGIMWSATGLAGVVLPLLLEYLLSVQGYQTTLRIFGGVVFALTAPLSYFVKPRLPVAAARRAKPFSLRFVVERPFVLYQVFNVLEAVGFFLPGIYLPSYARAVLGASPFPAVVAMMLVNVASVFGCVVMGIFIDRLEVTKCLLISTVGATVGTFLLWGLSVNLPVLYLFCIVYGLFAGSYTSAWPGVMKEITGRGLVDGEGTEHGKLADPSMVFAFLAMGRGVGNVISGPLSEALVKAMPWEGQAFGGYGSGYGGLIAFTGATAMFGGGSYLWKRLGWL</sequence>
<dbReference type="Gene3D" id="1.20.1250.20">
    <property type="entry name" value="MFS general substrate transporter like domains"/>
    <property type="match status" value="2"/>
</dbReference>
<reference evidence="5" key="1">
    <citation type="journal article" date="2023" name="Mol. Phylogenet. Evol.">
        <title>Genome-scale phylogeny and comparative genomics of the fungal order Sordariales.</title>
        <authorList>
            <person name="Hensen N."/>
            <person name="Bonometti L."/>
            <person name="Westerberg I."/>
            <person name="Brannstrom I.O."/>
            <person name="Guillou S."/>
            <person name="Cros-Aarteil S."/>
            <person name="Calhoun S."/>
            <person name="Haridas S."/>
            <person name="Kuo A."/>
            <person name="Mondo S."/>
            <person name="Pangilinan J."/>
            <person name="Riley R."/>
            <person name="LaButti K."/>
            <person name="Andreopoulos B."/>
            <person name="Lipzen A."/>
            <person name="Chen C."/>
            <person name="Yan M."/>
            <person name="Daum C."/>
            <person name="Ng V."/>
            <person name="Clum A."/>
            <person name="Steindorff A."/>
            <person name="Ohm R.A."/>
            <person name="Martin F."/>
            <person name="Silar P."/>
            <person name="Natvig D.O."/>
            <person name="Lalanne C."/>
            <person name="Gautier V."/>
            <person name="Ament-Velasquez S.L."/>
            <person name="Kruys A."/>
            <person name="Hutchinson M.I."/>
            <person name="Powell A.J."/>
            <person name="Barry K."/>
            <person name="Miller A.N."/>
            <person name="Grigoriev I.V."/>
            <person name="Debuchy R."/>
            <person name="Gladieux P."/>
            <person name="Hiltunen Thoren M."/>
            <person name="Johannesson H."/>
        </authorList>
    </citation>
    <scope>NUCLEOTIDE SEQUENCE</scope>
    <source>
        <strain evidence="5">CBS 538.74</strain>
    </source>
</reference>
<evidence type="ECO:0000256" key="1">
    <source>
        <dbReference type="ARBA" id="ARBA00004141"/>
    </source>
</evidence>